<dbReference type="GO" id="GO:0005524">
    <property type="term" value="F:ATP binding"/>
    <property type="evidence" value="ECO:0007669"/>
    <property type="project" value="InterPro"/>
</dbReference>
<dbReference type="GO" id="GO:0003918">
    <property type="term" value="F:DNA topoisomerase type II (double strand cut, ATP-hydrolyzing) activity"/>
    <property type="evidence" value="ECO:0007669"/>
    <property type="project" value="InterPro"/>
</dbReference>
<evidence type="ECO:0000313" key="1">
    <source>
        <dbReference type="EMBL" id="SDF75400.1"/>
    </source>
</evidence>
<dbReference type="Gene3D" id="1.10.268.10">
    <property type="entry name" value="Topoisomerase, domain 3"/>
    <property type="match status" value="1"/>
</dbReference>
<proteinExistence type="predicted"/>
<dbReference type="Proteomes" id="UP000199406">
    <property type="component" value="Unassembled WGS sequence"/>
</dbReference>
<name>A0A1G7NQ36_9ACTN</name>
<dbReference type="RefSeq" id="WP_091768957.1">
    <property type="nucleotide sequence ID" value="NZ_FNBT01000006.1"/>
</dbReference>
<dbReference type="AlphaFoldDB" id="A0A1G7NQ36"/>
<dbReference type="STRING" id="1550231.SAMN05660662_3252"/>
<sequence>MDTEDRRREHLPQLAAMDAVLADPVRLVAALVDAEDDEDALRRVRDAFDLTDEQAASVLDLQFRRLHRTARARVAAELAVVRAEWGPALPATLTLSDRRSAVLTVEGGDRRFTGRGLQALLDRVTDHLLDDVAVPRLRPVVVTVAGPADAPVRFTVVPSGSASYEYAEA</sequence>
<reference evidence="2" key="1">
    <citation type="submission" date="2016-10" db="EMBL/GenBank/DDBJ databases">
        <authorList>
            <person name="Varghese N."/>
            <person name="Submissions S."/>
        </authorList>
    </citation>
    <scope>NUCLEOTIDE SEQUENCE [LARGE SCALE GENOMIC DNA]</scope>
    <source>
        <strain evidence="2">DSM 44268</strain>
    </source>
</reference>
<dbReference type="InterPro" id="IPR013757">
    <property type="entry name" value="Topo_IIA_A_a_sf"/>
</dbReference>
<gene>
    <name evidence="1" type="ORF">SAMN05660662_3252</name>
</gene>
<evidence type="ECO:0000313" key="2">
    <source>
        <dbReference type="Proteomes" id="UP000199406"/>
    </source>
</evidence>
<accession>A0A1G7NQ36</accession>
<organism evidence="1 2">
    <name type="scientific">Blastococcus aurantiacus</name>
    <dbReference type="NCBI Taxonomy" id="1550231"/>
    <lineage>
        <taxon>Bacteria</taxon>
        <taxon>Bacillati</taxon>
        <taxon>Actinomycetota</taxon>
        <taxon>Actinomycetes</taxon>
        <taxon>Geodermatophilales</taxon>
        <taxon>Geodermatophilaceae</taxon>
        <taxon>Blastococcus</taxon>
    </lineage>
</organism>
<dbReference type="OrthoDB" id="4640801at2"/>
<dbReference type="EMBL" id="FNBT01000006">
    <property type="protein sequence ID" value="SDF75400.1"/>
    <property type="molecule type" value="Genomic_DNA"/>
</dbReference>
<keyword evidence="2" id="KW-1185">Reference proteome</keyword>
<dbReference type="GO" id="GO:0003677">
    <property type="term" value="F:DNA binding"/>
    <property type="evidence" value="ECO:0007669"/>
    <property type="project" value="InterPro"/>
</dbReference>
<protein>
    <submittedName>
        <fullName evidence="1">Uncharacterized protein</fullName>
    </submittedName>
</protein>